<feature type="transmembrane region" description="Helical" evidence="2">
    <location>
        <begin position="6"/>
        <end position="26"/>
    </location>
</feature>
<dbReference type="RefSeq" id="WP_286398671.1">
    <property type="nucleotide sequence ID" value="NZ_JBHSDQ010000001.1"/>
</dbReference>
<evidence type="ECO:0000313" key="4">
    <source>
        <dbReference type="Proteomes" id="UP001595778"/>
    </source>
</evidence>
<name>A0ABV8WEP8_9MICC</name>
<keyword evidence="2" id="KW-1133">Transmembrane helix</keyword>
<evidence type="ECO:0008006" key="5">
    <source>
        <dbReference type="Google" id="ProtNLM"/>
    </source>
</evidence>
<evidence type="ECO:0000256" key="2">
    <source>
        <dbReference type="SAM" id="Phobius"/>
    </source>
</evidence>
<keyword evidence="4" id="KW-1185">Reference proteome</keyword>
<comment type="caution">
    <text evidence="3">The sequence shown here is derived from an EMBL/GenBank/DDBJ whole genome shotgun (WGS) entry which is preliminary data.</text>
</comment>
<evidence type="ECO:0000313" key="3">
    <source>
        <dbReference type="EMBL" id="MFC4395273.1"/>
    </source>
</evidence>
<sequence>MHPLAAIVLVILTGLAWLGTTITLLVSLAKARRQPAVADDRVQGPQGGPQDEAARIPL</sequence>
<keyword evidence="2" id="KW-0472">Membrane</keyword>
<dbReference type="Proteomes" id="UP001595778">
    <property type="component" value="Unassembled WGS sequence"/>
</dbReference>
<evidence type="ECO:0000256" key="1">
    <source>
        <dbReference type="SAM" id="MobiDB-lite"/>
    </source>
</evidence>
<gene>
    <name evidence="3" type="ORF">ACFO0G_04155</name>
</gene>
<reference evidence="4" key="1">
    <citation type="journal article" date="2019" name="Int. J. Syst. Evol. Microbiol.">
        <title>The Global Catalogue of Microorganisms (GCM) 10K type strain sequencing project: providing services to taxonomists for standard genome sequencing and annotation.</title>
        <authorList>
            <consortium name="The Broad Institute Genomics Platform"/>
            <consortium name="The Broad Institute Genome Sequencing Center for Infectious Disease"/>
            <person name="Wu L."/>
            <person name="Ma J."/>
        </authorList>
    </citation>
    <scope>NUCLEOTIDE SEQUENCE [LARGE SCALE GENOMIC DNA]</scope>
    <source>
        <strain evidence="4">PJ61</strain>
    </source>
</reference>
<protein>
    <recommendedName>
        <fullName evidence="5">MetS family NSS transporter small subunit</fullName>
    </recommendedName>
</protein>
<proteinExistence type="predicted"/>
<keyword evidence="2" id="KW-0812">Transmembrane</keyword>
<feature type="region of interest" description="Disordered" evidence="1">
    <location>
        <begin position="33"/>
        <end position="58"/>
    </location>
</feature>
<organism evidence="3 4">
    <name type="scientific">Arthrobacter sedimenti</name>
    <dbReference type="NCBI Taxonomy" id="2694931"/>
    <lineage>
        <taxon>Bacteria</taxon>
        <taxon>Bacillati</taxon>
        <taxon>Actinomycetota</taxon>
        <taxon>Actinomycetes</taxon>
        <taxon>Micrococcales</taxon>
        <taxon>Micrococcaceae</taxon>
        <taxon>Arthrobacter</taxon>
    </lineage>
</organism>
<accession>A0ABV8WEP8</accession>
<dbReference type="EMBL" id="JBHSDQ010000001">
    <property type="protein sequence ID" value="MFC4395273.1"/>
    <property type="molecule type" value="Genomic_DNA"/>
</dbReference>